<sequence>MRKHAGFGDASFFRRTAISTKKINVNPVVYRGGIRL</sequence>
<organism evidence="1">
    <name type="scientific">Microvirus mar21</name>
    <dbReference type="NCBI Taxonomy" id="2851154"/>
    <lineage>
        <taxon>Viruses</taxon>
        <taxon>Monodnaviria</taxon>
        <taxon>Sangervirae</taxon>
        <taxon>Phixviricota</taxon>
        <taxon>Malgrandaviricetes</taxon>
        <taxon>Petitvirales</taxon>
        <taxon>Microviridae</taxon>
    </lineage>
</organism>
<dbReference type="EMBL" id="MZ089767">
    <property type="protein sequence ID" value="QXN75084.1"/>
    <property type="molecule type" value="Genomic_DNA"/>
</dbReference>
<reference evidence="1" key="1">
    <citation type="submission" date="2021-04" db="EMBL/GenBank/DDBJ databases">
        <title>Genomes of microviruses identified in yellow-bellied marmot fecal samples.</title>
        <authorList>
            <person name="Varsani A."/>
            <person name="Kraberger S."/>
            <person name="Chatterjee A."/>
            <person name="Richet C."/>
            <person name="Fontenele R.S."/>
            <person name="Schmidlin K."/>
            <person name="Blumstein D.T."/>
        </authorList>
    </citation>
    <scope>NUCLEOTIDE SEQUENCE</scope>
    <source>
        <strain evidence="1">Mar21</strain>
    </source>
</reference>
<evidence type="ECO:0000313" key="1">
    <source>
        <dbReference type="EMBL" id="QXN75084.1"/>
    </source>
</evidence>
<accession>A0A8F5RBY8</accession>
<protein>
    <submittedName>
        <fullName evidence="1">Uncharacterized protein</fullName>
    </submittedName>
</protein>
<name>A0A8F5RBY8_9VIRU</name>
<proteinExistence type="predicted"/>